<organism evidence="3">
    <name type="scientific">uncultured Dysgonomonas sp</name>
    <dbReference type="NCBI Taxonomy" id="206096"/>
    <lineage>
        <taxon>Bacteria</taxon>
        <taxon>Pseudomonadati</taxon>
        <taxon>Bacteroidota</taxon>
        <taxon>Bacteroidia</taxon>
        <taxon>Bacteroidales</taxon>
        <taxon>Dysgonomonadaceae</taxon>
        <taxon>Dysgonomonas</taxon>
        <taxon>environmental samples</taxon>
    </lineage>
</organism>
<accession>A0A212JAD1</accession>
<dbReference type="InterPro" id="IPR032149">
    <property type="entry name" value="DUF4988"/>
</dbReference>
<protein>
    <recommendedName>
        <fullName evidence="2">DUF4988 domain-containing protein</fullName>
    </recommendedName>
</protein>
<keyword evidence="1" id="KW-0472">Membrane</keyword>
<gene>
    <name evidence="3" type="ORF">KL86DYS1_11634</name>
</gene>
<feature type="domain" description="DUF4988" evidence="2">
    <location>
        <begin position="55"/>
        <end position="135"/>
    </location>
</feature>
<evidence type="ECO:0000313" key="3">
    <source>
        <dbReference type="EMBL" id="SBV96386.1"/>
    </source>
</evidence>
<dbReference type="RefSeq" id="WP_296939807.1">
    <property type="nucleotide sequence ID" value="NZ_LT599032.1"/>
</dbReference>
<sequence length="605" mass="65408">MKNKDLTTKVITSLNPYLSMNKPFNPYLCMNKRFLNLLLCGVMIFSTGIFSSCGDDVDDLKSRVSVLEVAIADLKEQLSNAMTTGATIVKVEEKDGTYTLTLSDGKVITIKPGTSGGSNITVEKNENNIIITVDGTEYVLPIGSAVNSLIYSPETIDGIVNIGNTGANVNFLATPAISSGDLANATFAIAEAHQLKAGGNDMFKVDGDATIEGDFIKVHLKALGVEAGKTYAVALQMNFNGTAISSNYFMVKVSDDFSFNSEEIGGFTIKAAYNPKSLENGFSEMTINGLDLLKVTNFKDLFDEIPANAVFSVAGKSVQPGGSAQERWDALNKNLSQDGAWAMKTRLGTSFNDNADRKGFLFNIKANDVVKAKIYVIINDELAGIDFSGQFTKEAEAEWGGREKSLAMGAQTINIQKGFTNYETDYTIIHGGAAEFFAKWATFEVKKGDDLLVYNDGSKLVLGNIAKEYATGCRGLYWFYRGFAIYVPEALATTNGKYVDVNGKEYDGAGGYGYDFWLGQYDEYINNPSTFYPPAVTNFGITIDATNGSVTLPASYSGYGFRIGIGAGYEYAYGVKKIGSADQLGLFFFNRRLAPEGATMPAPQS</sequence>
<keyword evidence="1" id="KW-0812">Transmembrane</keyword>
<name>A0A212JAD1_9BACT</name>
<dbReference type="AlphaFoldDB" id="A0A212JAD1"/>
<reference evidence="3" key="1">
    <citation type="submission" date="2016-04" db="EMBL/GenBank/DDBJ databases">
        <authorList>
            <person name="Evans L.H."/>
            <person name="Alamgir A."/>
            <person name="Owens N."/>
            <person name="Weber N.D."/>
            <person name="Virtaneva K."/>
            <person name="Barbian K."/>
            <person name="Babar A."/>
            <person name="Rosenke K."/>
        </authorList>
    </citation>
    <scope>NUCLEOTIDE SEQUENCE</scope>
    <source>
        <strain evidence="3">86-1</strain>
    </source>
</reference>
<dbReference type="Pfam" id="PF16378">
    <property type="entry name" value="DUF4988"/>
    <property type="match status" value="1"/>
</dbReference>
<evidence type="ECO:0000256" key="1">
    <source>
        <dbReference type="SAM" id="Phobius"/>
    </source>
</evidence>
<proteinExistence type="predicted"/>
<dbReference type="EMBL" id="FLUM01000001">
    <property type="protein sequence ID" value="SBV96386.1"/>
    <property type="molecule type" value="Genomic_DNA"/>
</dbReference>
<evidence type="ECO:0000259" key="2">
    <source>
        <dbReference type="Pfam" id="PF16378"/>
    </source>
</evidence>
<feature type="transmembrane region" description="Helical" evidence="1">
    <location>
        <begin position="34"/>
        <end position="52"/>
    </location>
</feature>
<keyword evidence="1" id="KW-1133">Transmembrane helix</keyword>